<keyword evidence="2" id="KW-0540">Nuclease</keyword>
<keyword evidence="3" id="KW-1185">Reference proteome</keyword>
<dbReference type="Proteomes" id="UP001230908">
    <property type="component" value="Unassembled WGS sequence"/>
</dbReference>
<dbReference type="Gene3D" id="3.90.1570.10">
    <property type="entry name" value="tt1808, chain A"/>
    <property type="match status" value="1"/>
</dbReference>
<keyword evidence="2" id="KW-0255">Endonuclease</keyword>
<comment type="caution">
    <text evidence="2">The sequence shown here is derived from an EMBL/GenBank/DDBJ whole genome shotgun (WGS) entry which is preliminary data.</text>
</comment>
<evidence type="ECO:0000313" key="2">
    <source>
        <dbReference type="EMBL" id="MDQ7906011.1"/>
    </source>
</evidence>
<dbReference type="EMBL" id="JAVHUY010000013">
    <property type="protein sequence ID" value="MDQ7906011.1"/>
    <property type="molecule type" value="Genomic_DNA"/>
</dbReference>
<evidence type="ECO:0000259" key="1">
    <source>
        <dbReference type="Pfam" id="PF05685"/>
    </source>
</evidence>
<dbReference type="InterPro" id="IPR008538">
    <property type="entry name" value="Uma2"/>
</dbReference>
<dbReference type="RefSeq" id="WP_308713279.1">
    <property type="nucleotide sequence ID" value="NZ_JAVHUY010000013.1"/>
</dbReference>
<dbReference type="InterPro" id="IPR012296">
    <property type="entry name" value="Nuclease_put_TT1808"/>
</dbReference>
<name>A0ABU0ZG23_9ACTN</name>
<dbReference type="InterPro" id="IPR011335">
    <property type="entry name" value="Restrct_endonuc-II-like"/>
</dbReference>
<dbReference type="SUPFAM" id="SSF52980">
    <property type="entry name" value="Restriction endonuclease-like"/>
    <property type="match status" value="1"/>
</dbReference>
<dbReference type="GO" id="GO:0004519">
    <property type="term" value="F:endonuclease activity"/>
    <property type="evidence" value="ECO:0007669"/>
    <property type="project" value="UniProtKB-KW"/>
</dbReference>
<sequence length="85" mass="9233">MGLGARETTHDGTVIHTVVEAVSDRSEENDAVAKFAVYAALGIERYWIVRGDADADEVDGMVTMHELRDGTYEVTGHRLVSKLAG</sequence>
<organism evidence="2 3">
    <name type="scientific">Phytohabitans maris</name>
    <dbReference type="NCBI Taxonomy" id="3071409"/>
    <lineage>
        <taxon>Bacteria</taxon>
        <taxon>Bacillati</taxon>
        <taxon>Actinomycetota</taxon>
        <taxon>Actinomycetes</taxon>
        <taxon>Micromonosporales</taxon>
        <taxon>Micromonosporaceae</taxon>
    </lineage>
</organism>
<evidence type="ECO:0000313" key="3">
    <source>
        <dbReference type="Proteomes" id="UP001230908"/>
    </source>
</evidence>
<reference evidence="2 3" key="1">
    <citation type="submission" date="2023-08" db="EMBL/GenBank/DDBJ databases">
        <title>Phytohabitans sansha sp. nov., isolated from marine sediment.</title>
        <authorList>
            <person name="Zhao Y."/>
            <person name="Yi K."/>
        </authorList>
    </citation>
    <scope>NUCLEOTIDE SEQUENCE [LARGE SCALE GENOMIC DNA]</scope>
    <source>
        <strain evidence="2 3">ZYX-F-186</strain>
    </source>
</reference>
<proteinExistence type="predicted"/>
<dbReference type="Pfam" id="PF05685">
    <property type="entry name" value="Uma2"/>
    <property type="match status" value="1"/>
</dbReference>
<feature type="domain" description="Putative restriction endonuclease" evidence="1">
    <location>
        <begin position="10"/>
        <end position="74"/>
    </location>
</feature>
<protein>
    <submittedName>
        <fullName evidence="2">Uma2 family endonuclease</fullName>
    </submittedName>
</protein>
<gene>
    <name evidence="2" type="ORF">RB614_15975</name>
</gene>
<keyword evidence="2" id="KW-0378">Hydrolase</keyword>
<accession>A0ABU0ZG23</accession>